<protein>
    <recommendedName>
        <fullName evidence="5">LppX_LprAFG lipoprotein</fullName>
    </recommendedName>
</protein>
<dbReference type="Proteomes" id="UP000277858">
    <property type="component" value="Chromosome"/>
</dbReference>
<dbReference type="PROSITE" id="PS51257">
    <property type="entry name" value="PROKAR_LIPOPROTEIN"/>
    <property type="match status" value="1"/>
</dbReference>
<evidence type="ECO:0000313" key="4">
    <source>
        <dbReference type="Proteomes" id="UP000277858"/>
    </source>
</evidence>
<dbReference type="AlphaFoldDB" id="A0A3S4UR51"/>
<evidence type="ECO:0000256" key="1">
    <source>
        <dbReference type="SAM" id="MobiDB-lite"/>
    </source>
</evidence>
<keyword evidence="2" id="KW-0732">Signal</keyword>
<evidence type="ECO:0000256" key="2">
    <source>
        <dbReference type="SAM" id="SignalP"/>
    </source>
</evidence>
<feature type="compositionally biased region" description="Low complexity" evidence="1">
    <location>
        <begin position="26"/>
        <end position="40"/>
    </location>
</feature>
<gene>
    <name evidence="3" type="ORF">NCTC13652_01489</name>
</gene>
<evidence type="ECO:0000313" key="3">
    <source>
        <dbReference type="EMBL" id="VEI03289.1"/>
    </source>
</evidence>
<evidence type="ECO:0008006" key="5">
    <source>
        <dbReference type="Google" id="ProtNLM"/>
    </source>
</evidence>
<reference evidence="3 4" key="1">
    <citation type="submission" date="2018-12" db="EMBL/GenBank/DDBJ databases">
        <authorList>
            <consortium name="Pathogen Informatics"/>
        </authorList>
    </citation>
    <scope>NUCLEOTIDE SEQUENCE [LARGE SCALE GENOMIC DNA]</scope>
    <source>
        <strain evidence="3 4">NCTC13652</strain>
    </source>
</reference>
<proteinExistence type="predicted"/>
<dbReference type="Gene3D" id="2.50.20.20">
    <property type="match status" value="1"/>
</dbReference>
<feature type="signal peptide" evidence="2">
    <location>
        <begin position="1"/>
        <end position="25"/>
    </location>
</feature>
<dbReference type="EMBL" id="LR134473">
    <property type="protein sequence ID" value="VEI03289.1"/>
    <property type="molecule type" value="Genomic_DNA"/>
</dbReference>
<feature type="chain" id="PRO_5038371336" description="LppX_LprAFG lipoprotein" evidence="2">
    <location>
        <begin position="26"/>
        <end position="262"/>
    </location>
</feature>
<accession>A0A3S4UR51</accession>
<dbReference type="RefSeq" id="WP_028703238.1">
    <property type="nucleotide sequence ID" value="NZ_LR134473.1"/>
</dbReference>
<organism evidence="3 4">
    <name type="scientific">Acidipropionibacterium jensenii</name>
    <dbReference type="NCBI Taxonomy" id="1749"/>
    <lineage>
        <taxon>Bacteria</taxon>
        <taxon>Bacillati</taxon>
        <taxon>Actinomycetota</taxon>
        <taxon>Actinomycetes</taxon>
        <taxon>Propionibacteriales</taxon>
        <taxon>Propionibacteriaceae</taxon>
        <taxon>Acidipropionibacterium</taxon>
    </lineage>
</organism>
<sequence>MTHSPRRGVAACLTVLALVSLSACSSTSSSTPANTSSAIGTAGGSAGSASPSSTASSFAFTVGSGTVAPRDLGERISTAQKSLRSYHQVTSITAGSLEMSLKGDIDRADTDTPRAHAWMTMSGETFEMVVRDSAAWVRQDGKWVKSDMDLSYTSVAANPADPLKALDASTRGSYLGRDSSGHHFSFVLDRKALARWAADRRGASSDYIETLPSGATAHYELWTTDDFLATRSAVTMKVQKTTAVNSTQLSRINQPVTIPEVG</sequence>
<name>A0A3S4UR51_9ACTN</name>
<keyword evidence="4" id="KW-1185">Reference proteome</keyword>
<feature type="region of interest" description="Disordered" evidence="1">
    <location>
        <begin position="26"/>
        <end position="47"/>
    </location>
</feature>